<organism evidence="1">
    <name type="scientific">bioreactor metagenome</name>
    <dbReference type="NCBI Taxonomy" id="1076179"/>
    <lineage>
        <taxon>unclassified sequences</taxon>
        <taxon>metagenomes</taxon>
        <taxon>ecological metagenomes</taxon>
    </lineage>
</organism>
<protein>
    <submittedName>
        <fullName evidence="1">Uncharacterized protein</fullName>
    </submittedName>
</protein>
<reference evidence="1" key="1">
    <citation type="submission" date="2019-08" db="EMBL/GenBank/DDBJ databases">
        <authorList>
            <person name="Kucharzyk K."/>
            <person name="Murdoch R.W."/>
            <person name="Higgins S."/>
            <person name="Loffler F."/>
        </authorList>
    </citation>
    <scope>NUCLEOTIDE SEQUENCE</scope>
</reference>
<sequence>MALRRSKKELKPNRSGKGYHRAYGFATEMYGRVRPHAQHVGVAVRTAHGGRKEGSFRGLTRKFGRCHLFLHQTSAYAIFVISSRVSCTSRFSMVEDKKAFLASIYCVGRMIV</sequence>
<proteinExistence type="predicted"/>
<evidence type="ECO:0000313" key="1">
    <source>
        <dbReference type="EMBL" id="MPM32604.1"/>
    </source>
</evidence>
<gene>
    <name evidence="1" type="ORF">SDC9_79168</name>
</gene>
<name>A0A644Z388_9ZZZZ</name>
<dbReference type="EMBL" id="VSSQ01006409">
    <property type="protein sequence ID" value="MPM32604.1"/>
    <property type="molecule type" value="Genomic_DNA"/>
</dbReference>
<accession>A0A644Z388</accession>
<comment type="caution">
    <text evidence="1">The sequence shown here is derived from an EMBL/GenBank/DDBJ whole genome shotgun (WGS) entry which is preliminary data.</text>
</comment>
<dbReference type="AlphaFoldDB" id="A0A644Z388"/>